<evidence type="ECO:0000313" key="8">
    <source>
        <dbReference type="EMBL" id="ADO72953.1"/>
    </source>
</evidence>
<proteinExistence type="predicted"/>
<feature type="transmembrane region" description="Helical" evidence="6">
    <location>
        <begin position="219"/>
        <end position="236"/>
    </location>
</feature>
<evidence type="ECO:0000313" key="9">
    <source>
        <dbReference type="Proteomes" id="UP000001351"/>
    </source>
</evidence>
<dbReference type="RefSeq" id="WP_013376664.1">
    <property type="nucleotide sequence ID" value="NC_014623.1"/>
</dbReference>
<keyword evidence="3 6" id="KW-1133">Transmembrane helix</keyword>
<feature type="transmembrane region" description="Helical" evidence="6">
    <location>
        <begin position="243"/>
        <end position="261"/>
    </location>
</feature>
<evidence type="ECO:0000256" key="1">
    <source>
        <dbReference type="ARBA" id="ARBA00004141"/>
    </source>
</evidence>
<feature type="transmembrane region" description="Helical" evidence="6">
    <location>
        <begin position="90"/>
        <end position="111"/>
    </location>
</feature>
<feature type="compositionally biased region" description="Basic and acidic residues" evidence="5">
    <location>
        <begin position="420"/>
        <end position="431"/>
    </location>
</feature>
<feature type="transmembrane region" description="Helical" evidence="6">
    <location>
        <begin position="361"/>
        <end position="382"/>
    </location>
</feature>
<keyword evidence="9" id="KW-1185">Reference proteome</keyword>
<dbReference type="eggNOG" id="COG3307">
    <property type="taxonomic scope" value="Bacteria"/>
</dbReference>
<evidence type="ECO:0000256" key="3">
    <source>
        <dbReference type="ARBA" id="ARBA00022989"/>
    </source>
</evidence>
<dbReference type="InterPro" id="IPR007016">
    <property type="entry name" value="O-antigen_ligase-rel_domated"/>
</dbReference>
<protein>
    <submittedName>
        <fullName evidence="8">O-antigen polymerase family protein</fullName>
    </submittedName>
</protein>
<feature type="transmembrane region" description="Helical" evidence="6">
    <location>
        <begin position="325"/>
        <end position="349"/>
    </location>
</feature>
<dbReference type="Pfam" id="PF04932">
    <property type="entry name" value="Wzy_C"/>
    <property type="match status" value="1"/>
</dbReference>
<keyword evidence="4 6" id="KW-0472">Membrane</keyword>
<accession>E3FJU1</accession>
<dbReference type="InterPro" id="IPR051533">
    <property type="entry name" value="WaaL-like"/>
</dbReference>
<dbReference type="Proteomes" id="UP000001351">
    <property type="component" value="Chromosome"/>
</dbReference>
<dbReference type="PANTHER" id="PTHR37422:SF13">
    <property type="entry name" value="LIPOPOLYSACCHARIDE BIOSYNTHESIS PROTEIN PA4999-RELATED"/>
    <property type="match status" value="1"/>
</dbReference>
<dbReference type="EMBL" id="CP002271">
    <property type="protein sequence ID" value="ADO72953.1"/>
    <property type="molecule type" value="Genomic_DNA"/>
</dbReference>
<reference evidence="8 9" key="1">
    <citation type="journal article" date="2011" name="Mol. Biol. Evol.">
        <title>Comparative genomic analysis of fruiting body formation in Myxococcales.</title>
        <authorList>
            <person name="Huntley S."/>
            <person name="Hamann N."/>
            <person name="Wegener-Feldbrugge S."/>
            <person name="Treuner-Lange A."/>
            <person name="Kube M."/>
            <person name="Reinhardt R."/>
            <person name="Klages S."/>
            <person name="Muller R."/>
            <person name="Ronning C.M."/>
            <person name="Nierman W.C."/>
            <person name="Sogaard-Andersen L."/>
        </authorList>
    </citation>
    <scope>NUCLEOTIDE SEQUENCE [LARGE SCALE GENOMIC DNA]</scope>
    <source>
        <strain evidence="8 9">DW4/3-1</strain>
    </source>
</reference>
<feature type="transmembrane region" description="Helical" evidence="6">
    <location>
        <begin position="195"/>
        <end position="213"/>
    </location>
</feature>
<dbReference type="OrthoDB" id="5493722at2"/>
<sequence length="431" mass="46074">MGVRRAVTFIFALWALGLVLGELVQQVAAGAAVLCACVLAFRQQLPLASDVKAYVRASMALTAWQLISPAIALLTGAADRWPRGARYGQVLDTMAGAAVASVGVAGVPWLLLGALILGGWVLSVGLGLFQHLVRWPWEPPSLLKLNLARLHENFGTEEHPRYAAGGFFFHRLRFSHGAIAILGPALAVMAKGRLVWLRWLATASVCALLIAPYTAFARAALLTGLTVCAVSLALLVRGTPRKVGLALAAVLVCVVMATPAWRARLGKAVENLWGGERALAMSVGWRLVKEHPLVGVGFGNHKPAALATQAETGITDLLSTDSHNLWLTIWAETGLVGLVLWAAVHALLVRALIHRHQAGSVAATGALLSFVGFHVLALVHYLPFHSSVHLSFSFVWGLGLCEWESRERNAQPLDASNGRVQDEGMRPDDGC</sequence>
<name>E3FJU1_STIAD</name>
<dbReference type="AlphaFoldDB" id="E3FJU1"/>
<keyword evidence="2 6" id="KW-0812">Transmembrane</keyword>
<comment type="subcellular location">
    <subcellularLocation>
        <location evidence="1">Membrane</location>
        <topology evidence="1">Multi-pass membrane protein</topology>
    </subcellularLocation>
</comment>
<feature type="transmembrane region" description="Helical" evidence="6">
    <location>
        <begin position="59"/>
        <end position="78"/>
    </location>
</feature>
<evidence type="ECO:0000256" key="5">
    <source>
        <dbReference type="SAM" id="MobiDB-lite"/>
    </source>
</evidence>
<evidence type="ECO:0000256" key="4">
    <source>
        <dbReference type="ARBA" id="ARBA00023136"/>
    </source>
</evidence>
<feature type="domain" description="O-antigen ligase-related" evidence="7">
    <location>
        <begin position="205"/>
        <end position="342"/>
    </location>
</feature>
<feature type="region of interest" description="Disordered" evidence="5">
    <location>
        <begin position="412"/>
        <end position="431"/>
    </location>
</feature>
<dbReference type="STRING" id="378806.STAUR_5181"/>
<dbReference type="HOGENOM" id="CLU_645140_0_0_7"/>
<gene>
    <name evidence="8" type="ordered locus">STAUR_5181</name>
</gene>
<evidence type="ECO:0000256" key="2">
    <source>
        <dbReference type="ARBA" id="ARBA00022692"/>
    </source>
</evidence>
<evidence type="ECO:0000256" key="6">
    <source>
        <dbReference type="SAM" id="Phobius"/>
    </source>
</evidence>
<evidence type="ECO:0000259" key="7">
    <source>
        <dbReference type="Pfam" id="PF04932"/>
    </source>
</evidence>
<dbReference type="PANTHER" id="PTHR37422">
    <property type="entry name" value="TEICHURONIC ACID BIOSYNTHESIS PROTEIN TUAE"/>
    <property type="match status" value="1"/>
</dbReference>
<dbReference type="KEGG" id="sur:STAUR_5181"/>
<dbReference type="GO" id="GO:0016020">
    <property type="term" value="C:membrane"/>
    <property type="evidence" value="ECO:0007669"/>
    <property type="project" value="UniProtKB-SubCell"/>
</dbReference>
<organism evidence="8 9">
    <name type="scientific">Stigmatella aurantiaca (strain DW4/3-1)</name>
    <dbReference type="NCBI Taxonomy" id="378806"/>
    <lineage>
        <taxon>Bacteria</taxon>
        <taxon>Pseudomonadati</taxon>
        <taxon>Myxococcota</taxon>
        <taxon>Myxococcia</taxon>
        <taxon>Myxococcales</taxon>
        <taxon>Cystobacterineae</taxon>
        <taxon>Archangiaceae</taxon>
        <taxon>Stigmatella</taxon>
    </lineage>
</organism>